<evidence type="ECO:0000313" key="4">
    <source>
        <dbReference type="Proteomes" id="UP000683139"/>
    </source>
</evidence>
<dbReference type="RefSeq" id="WP_213518543.1">
    <property type="nucleotide sequence ID" value="NZ_BOSE01000008.1"/>
</dbReference>
<dbReference type="InterPro" id="IPR001466">
    <property type="entry name" value="Beta-lactam-related"/>
</dbReference>
<accession>A0A920CYW8</accession>
<keyword evidence="1" id="KW-0472">Membrane</keyword>
<name>A0A920CYW8_9BACL</name>
<dbReference type="PANTHER" id="PTHR46825">
    <property type="entry name" value="D-ALANYL-D-ALANINE-CARBOXYPEPTIDASE/ENDOPEPTIDASE AMPH"/>
    <property type="match status" value="1"/>
</dbReference>
<keyword evidence="1" id="KW-0812">Transmembrane</keyword>
<reference evidence="3" key="1">
    <citation type="submission" date="2021-03" db="EMBL/GenBank/DDBJ databases">
        <title>Antimicrobial resistance genes in bacteria isolated from Japanese honey, and their potential for conferring macrolide and lincosamide resistance in the American foulbrood pathogen Paenibacillus larvae.</title>
        <authorList>
            <person name="Okamoto M."/>
            <person name="Kumagai M."/>
            <person name="Kanamori H."/>
            <person name="Takamatsu D."/>
        </authorList>
    </citation>
    <scope>NUCLEOTIDE SEQUENCE</scope>
    <source>
        <strain evidence="3">J40TS1</strain>
    </source>
</reference>
<protein>
    <recommendedName>
        <fullName evidence="2">Beta-lactamase-related domain-containing protein</fullName>
    </recommendedName>
</protein>
<dbReference type="AlphaFoldDB" id="A0A920CYW8"/>
<proteinExistence type="predicted"/>
<comment type="caution">
    <text evidence="3">The sequence shown here is derived from an EMBL/GenBank/DDBJ whole genome shotgun (WGS) entry which is preliminary data.</text>
</comment>
<keyword evidence="1" id="KW-1133">Transmembrane helix</keyword>
<organism evidence="3 4">
    <name type="scientific">Paenibacillus montaniterrae</name>
    <dbReference type="NCBI Taxonomy" id="429341"/>
    <lineage>
        <taxon>Bacteria</taxon>
        <taxon>Bacillati</taxon>
        <taxon>Bacillota</taxon>
        <taxon>Bacilli</taxon>
        <taxon>Bacillales</taxon>
        <taxon>Paenibacillaceae</taxon>
        <taxon>Paenibacillus</taxon>
    </lineage>
</organism>
<feature type="transmembrane region" description="Helical" evidence="1">
    <location>
        <begin position="312"/>
        <end position="333"/>
    </location>
</feature>
<dbReference type="Proteomes" id="UP000683139">
    <property type="component" value="Unassembled WGS sequence"/>
</dbReference>
<gene>
    <name evidence="3" type="ORF">J40TS1_39330</name>
</gene>
<evidence type="ECO:0000256" key="1">
    <source>
        <dbReference type="SAM" id="Phobius"/>
    </source>
</evidence>
<evidence type="ECO:0000313" key="3">
    <source>
        <dbReference type="EMBL" id="GIP18291.1"/>
    </source>
</evidence>
<dbReference type="PANTHER" id="PTHR46825:SF7">
    <property type="entry name" value="D-ALANYL-D-ALANINE CARBOXYPEPTIDASE"/>
    <property type="match status" value="1"/>
</dbReference>
<dbReference type="InterPro" id="IPR050491">
    <property type="entry name" value="AmpC-like"/>
</dbReference>
<feature type="domain" description="Beta-lactamase-related" evidence="2">
    <location>
        <begin position="51"/>
        <end position="340"/>
    </location>
</feature>
<sequence>MDVEAIKGEIEQTLASKVSQDSKLHNIYILVHSDARHIHWPMAAGSTDELLANPHQPFHTASVGKTFTSVILAMLIEKGLAAYNDPIAKYLPSDLLEGLHVYKGEDYSHEIQLQHLLSNTSGLPDFFEDKPKRHRPFLEEVLEEPARFWTPEETIEWSKQHLQPRFPPGKGFHYTDTGYNLLGLIIESITAKRYAEVLHETIFTPLNMNHSYLAHYSEPAVPSEHPVASLHLDELHIKLNDYRSFSSFYASGQTVSTTEDLLLFMKALTKQQLLKDDSLRKMQDWKKMRVGMKYGYGLMQLQFLPFTRKYTAWGHLGVSGAFMLVVPALDLYLTGSFNQTAYRSKGINLLFFNVIRKLAAVLS</sequence>
<dbReference type="InterPro" id="IPR012338">
    <property type="entry name" value="Beta-lactam/transpept-like"/>
</dbReference>
<keyword evidence="4" id="KW-1185">Reference proteome</keyword>
<dbReference type="Pfam" id="PF00144">
    <property type="entry name" value="Beta-lactamase"/>
    <property type="match status" value="1"/>
</dbReference>
<dbReference type="EMBL" id="BOSE01000008">
    <property type="protein sequence ID" value="GIP18291.1"/>
    <property type="molecule type" value="Genomic_DNA"/>
</dbReference>
<dbReference type="Gene3D" id="3.40.710.10">
    <property type="entry name" value="DD-peptidase/beta-lactamase superfamily"/>
    <property type="match status" value="1"/>
</dbReference>
<evidence type="ECO:0000259" key="2">
    <source>
        <dbReference type="Pfam" id="PF00144"/>
    </source>
</evidence>
<dbReference type="SUPFAM" id="SSF56601">
    <property type="entry name" value="beta-lactamase/transpeptidase-like"/>
    <property type="match status" value="1"/>
</dbReference>